<organism evidence="2 3">
    <name type="scientific">Rubricella aquisinus</name>
    <dbReference type="NCBI Taxonomy" id="2028108"/>
    <lineage>
        <taxon>Bacteria</taxon>
        <taxon>Pseudomonadati</taxon>
        <taxon>Pseudomonadota</taxon>
        <taxon>Alphaproteobacteria</taxon>
        <taxon>Rhodobacterales</taxon>
        <taxon>Paracoccaceae</taxon>
        <taxon>Rubricella</taxon>
    </lineage>
</organism>
<sequence length="76" mass="8250">MTAVAKLTFSIPVLGWLLRDLFYGKEDAPFWFGASYVLAWMASVVMFGLPALVTGALGLVPVMFGLILAITWVGKL</sequence>
<feature type="transmembrane region" description="Helical" evidence="1">
    <location>
        <begin position="28"/>
        <end position="49"/>
    </location>
</feature>
<evidence type="ECO:0000313" key="3">
    <source>
        <dbReference type="Proteomes" id="UP000553766"/>
    </source>
</evidence>
<protein>
    <submittedName>
        <fullName evidence="2">Uncharacterized protein</fullName>
    </submittedName>
</protein>
<comment type="caution">
    <text evidence="2">The sequence shown here is derived from an EMBL/GenBank/DDBJ whole genome shotgun (WGS) entry which is preliminary data.</text>
</comment>
<keyword evidence="1" id="KW-0472">Membrane</keyword>
<gene>
    <name evidence="2" type="ORF">FHS89_002826</name>
</gene>
<dbReference type="EMBL" id="JACIJS010000009">
    <property type="protein sequence ID" value="MBB5516784.1"/>
    <property type="molecule type" value="Genomic_DNA"/>
</dbReference>
<evidence type="ECO:0000256" key="1">
    <source>
        <dbReference type="SAM" id="Phobius"/>
    </source>
</evidence>
<name>A0A840X1X2_9RHOB</name>
<reference evidence="2 3" key="1">
    <citation type="submission" date="2020-08" db="EMBL/GenBank/DDBJ databases">
        <title>Genomic Encyclopedia of Type Strains, Phase IV (KMG-IV): sequencing the most valuable type-strain genomes for metagenomic binning, comparative biology and taxonomic classification.</title>
        <authorList>
            <person name="Goeker M."/>
        </authorList>
    </citation>
    <scope>NUCLEOTIDE SEQUENCE [LARGE SCALE GENOMIC DNA]</scope>
    <source>
        <strain evidence="2 3">DSM 103377</strain>
    </source>
</reference>
<dbReference type="RefSeq" id="WP_184012746.1">
    <property type="nucleotide sequence ID" value="NZ_JACIJS010000009.1"/>
</dbReference>
<keyword evidence="1" id="KW-0812">Transmembrane</keyword>
<keyword evidence="3" id="KW-1185">Reference proteome</keyword>
<keyword evidence="1" id="KW-1133">Transmembrane helix</keyword>
<feature type="transmembrane region" description="Helical" evidence="1">
    <location>
        <begin position="56"/>
        <end position="74"/>
    </location>
</feature>
<dbReference type="Proteomes" id="UP000553766">
    <property type="component" value="Unassembled WGS sequence"/>
</dbReference>
<proteinExistence type="predicted"/>
<evidence type="ECO:0000313" key="2">
    <source>
        <dbReference type="EMBL" id="MBB5516784.1"/>
    </source>
</evidence>
<accession>A0A840X1X2</accession>
<dbReference type="AlphaFoldDB" id="A0A840X1X2"/>